<evidence type="ECO:0000313" key="1">
    <source>
        <dbReference type="EMBL" id="JAD19372.1"/>
    </source>
</evidence>
<protein>
    <submittedName>
        <fullName evidence="1">Uncharacterized protein</fullName>
    </submittedName>
</protein>
<name>A0A0A8Y5V0_ARUDO</name>
<reference evidence="1" key="1">
    <citation type="submission" date="2014-09" db="EMBL/GenBank/DDBJ databases">
        <authorList>
            <person name="Magalhaes I.L.F."/>
            <person name="Oliveira U."/>
            <person name="Santos F.R."/>
            <person name="Vidigal T.H.D.A."/>
            <person name="Brescovit A.D."/>
            <person name="Santos A.J."/>
        </authorList>
    </citation>
    <scope>NUCLEOTIDE SEQUENCE</scope>
    <source>
        <tissue evidence="1">Shoot tissue taken approximately 20 cm above the soil surface</tissue>
    </source>
</reference>
<dbReference type="AlphaFoldDB" id="A0A0A8Y5V0"/>
<reference evidence="1" key="2">
    <citation type="journal article" date="2015" name="Data Brief">
        <title>Shoot transcriptome of the giant reed, Arundo donax.</title>
        <authorList>
            <person name="Barrero R.A."/>
            <person name="Guerrero F.D."/>
            <person name="Moolhuijzen P."/>
            <person name="Goolsby J.A."/>
            <person name="Tidwell J."/>
            <person name="Bellgard S.E."/>
            <person name="Bellgard M.I."/>
        </authorList>
    </citation>
    <scope>NUCLEOTIDE SEQUENCE</scope>
    <source>
        <tissue evidence="1">Shoot tissue taken approximately 20 cm above the soil surface</tissue>
    </source>
</reference>
<dbReference type="EMBL" id="GBRH01278523">
    <property type="protein sequence ID" value="JAD19372.1"/>
    <property type="molecule type" value="Transcribed_RNA"/>
</dbReference>
<accession>A0A0A8Y5V0</accession>
<organism evidence="1">
    <name type="scientific">Arundo donax</name>
    <name type="common">Giant reed</name>
    <name type="synonym">Donax arundinaceus</name>
    <dbReference type="NCBI Taxonomy" id="35708"/>
    <lineage>
        <taxon>Eukaryota</taxon>
        <taxon>Viridiplantae</taxon>
        <taxon>Streptophyta</taxon>
        <taxon>Embryophyta</taxon>
        <taxon>Tracheophyta</taxon>
        <taxon>Spermatophyta</taxon>
        <taxon>Magnoliopsida</taxon>
        <taxon>Liliopsida</taxon>
        <taxon>Poales</taxon>
        <taxon>Poaceae</taxon>
        <taxon>PACMAD clade</taxon>
        <taxon>Arundinoideae</taxon>
        <taxon>Arundineae</taxon>
        <taxon>Arundo</taxon>
    </lineage>
</organism>
<sequence length="45" mass="5459">MRKIFRGMLYELGKNINEETLGERQIIDEIRKFLQTSDQEVLHCY</sequence>
<proteinExistence type="predicted"/>